<proteinExistence type="predicted"/>
<evidence type="ECO:0000313" key="2">
    <source>
        <dbReference type="EMBL" id="AFL95196.1"/>
    </source>
</evidence>
<reference evidence="2 3" key="1">
    <citation type="journal article" date="2012" name="J. Bacteriol.">
        <title>Complete Genome Sequence of the Hyperthermophilic Archaeon Thermococcus sp. Strain CL1, Isolated from a Paralvinella sp. Polychaete Worm Collected from a Hydrothermal Vent.</title>
        <authorList>
            <person name="Jung J.H."/>
            <person name="Holden J.F."/>
            <person name="Seo D.H."/>
            <person name="Park K.H."/>
            <person name="Shin H."/>
            <person name="Ryu S."/>
            <person name="Lee J.H."/>
            <person name="Park C.S."/>
        </authorList>
    </citation>
    <scope>NUCLEOTIDE SEQUENCE [LARGE SCALE GENOMIC DNA]</scope>
    <source>
        <strain evidence="3">DSM 27260 / KACC 17922 / CL1</strain>
    </source>
</reference>
<dbReference type="KEGG" id="thm:CL1_0993"/>
<protein>
    <submittedName>
        <fullName evidence="2">Glycosyl transferase, family 2 protein 1</fullName>
    </submittedName>
</protein>
<dbReference type="PANTHER" id="PTHR43685">
    <property type="entry name" value="GLYCOSYLTRANSFERASE"/>
    <property type="match status" value="1"/>
</dbReference>
<dbReference type="RefSeq" id="WP_014788831.1">
    <property type="nucleotide sequence ID" value="NC_018015.1"/>
</dbReference>
<dbReference type="InterPro" id="IPR029044">
    <property type="entry name" value="Nucleotide-diphossugar_trans"/>
</dbReference>
<dbReference type="GO" id="GO:0016740">
    <property type="term" value="F:transferase activity"/>
    <property type="evidence" value="ECO:0007669"/>
    <property type="project" value="UniProtKB-KW"/>
</dbReference>
<dbReference type="InterPro" id="IPR050834">
    <property type="entry name" value="Glycosyltransf_2"/>
</dbReference>
<dbReference type="EMBL" id="CP003651">
    <property type="protein sequence ID" value="AFL95196.1"/>
    <property type="molecule type" value="Genomic_DNA"/>
</dbReference>
<dbReference type="STRING" id="163003.CL1_0993"/>
<gene>
    <name evidence="2" type="ORF">CL1_0993</name>
</gene>
<dbReference type="CDD" id="cd00761">
    <property type="entry name" value="Glyco_tranf_GTA_type"/>
    <property type="match status" value="1"/>
</dbReference>
<keyword evidence="3" id="KW-1185">Reference proteome</keyword>
<dbReference type="SUPFAM" id="SSF53448">
    <property type="entry name" value="Nucleotide-diphospho-sugar transferases"/>
    <property type="match status" value="1"/>
</dbReference>
<keyword evidence="2" id="KW-0808">Transferase</keyword>
<dbReference type="Gene3D" id="3.90.550.10">
    <property type="entry name" value="Spore Coat Polysaccharide Biosynthesis Protein SpsA, Chain A"/>
    <property type="match status" value="1"/>
</dbReference>
<evidence type="ECO:0000259" key="1">
    <source>
        <dbReference type="Pfam" id="PF00535"/>
    </source>
</evidence>
<sequence length="369" mass="42765">MLEVSVVISTLYKRPRELAECLRSIAHQSVKPIEVILINGAPSREEERKVEGEIKLLRSRGIAVKRLHLPRSSLPHARNVGAKVARGDVILFLDDDVILERDYLENIILTYEEHPNAMGVQGFITNRVSGNNPLIRFGLLKFLWWLLQRGYYEVDVHKQLPSLFEILPYRLTRTINRESFSGTNMSYRREAFGHLKFDERLKKYAVGEDKDFSYRLHKLFPGSLYQTPKARLAHLEAPAGRLPSRQFEVMRQVYHLYLFYKLFENTLPNRIRYALGRMGDLLLYSILFATSGFKRENARRIIYMIEGLAMATLNRNRIKRGEVNFWTERVPHGENNNPGYRRAGIRPGEGMEPEVPAAEGVHKNRSLGF</sequence>
<accession>I3ZU12</accession>
<feature type="domain" description="Glycosyltransferase 2-like" evidence="1">
    <location>
        <begin position="7"/>
        <end position="160"/>
    </location>
</feature>
<dbReference type="OrthoDB" id="46222at2157"/>
<name>I3ZU12_THECF</name>
<dbReference type="GeneID" id="13037380"/>
<dbReference type="Pfam" id="PF00535">
    <property type="entry name" value="Glycos_transf_2"/>
    <property type="match status" value="1"/>
</dbReference>
<dbReference type="AlphaFoldDB" id="I3ZU12"/>
<dbReference type="PANTHER" id="PTHR43685:SF2">
    <property type="entry name" value="GLYCOSYLTRANSFERASE 2-LIKE DOMAIN-CONTAINING PROTEIN"/>
    <property type="match status" value="1"/>
</dbReference>
<dbReference type="Proteomes" id="UP000006064">
    <property type="component" value="Chromosome"/>
</dbReference>
<organism evidence="2 3">
    <name type="scientific">Thermococcus cleftensis (strain DSM 27260 / KACC 17922 / CL1)</name>
    <dbReference type="NCBI Taxonomy" id="163003"/>
    <lineage>
        <taxon>Archaea</taxon>
        <taxon>Methanobacteriati</taxon>
        <taxon>Methanobacteriota</taxon>
        <taxon>Thermococci</taxon>
        <taxon>Thermococcales</taxon>
        <taxon>Thermococcaceae</taxon>
        <taxon>Thermococcus</taxon>
    </lineage>
</organism>
<dbReference type="InterPro" id="IPR001173">
    <property type="entry name" value="Glyco_trans_2-like"/>
</dbReference>
<dbReference type="HOGENOM" id="CLU_063817_0_0_2"/>
<evidence type="ECO:0000313" key="3">
    <source>
        <dbReference type="Proteomes" id="UP000006064"/>
    </source>
</evidence>